<accession>A0AAE7E3B5</accession>
<dbReference type="AlphaFoldDB" id="A0AAE7E3B5"/>
<dbReference type="InterPro" id="IPR011006">
    <property type="entry name" value="CheY-like_superfamily"/>
</dbReference>
<evidence type="ECO:0000256" key="6">
    <source>
        <dbReference type="PROSITE-ProRule" id="PRU00169"/>
    </source>
</evidence>
<keyword evidence="1 6" id="KW-0597">Phosphoprotein</keyword>
<reference evidence="10 11" key="1">
    <citation type="submission" date="2020-05" db="EMBL/GenBank/DDBJ databases">
        <title>Complete genome sequencing of Campylobacter and Arcobacter type strains.</title>
        <authorList>
            <person name="Miller W.G."/>
            <person name="Yee E."/>
        </authorList>
    </citation>
    <scope>NUCLEOTIDE SEQUENCE [LARGE SCALE GENOMIC DNA]</scope>
    <source>
        <strain evidence="10 11">LMG 26156</strain>
    </source>
</reference>
<dbReference type="Gene3D" id="3.40.50.2300">
    <property type="match status" value="1"/>
</dbReference>
<evidence type="ECO:0000256" key="7">
    <source>
        <dbReference type="PROSITE-ProRule" id="PRU01091"/>
    </source>
</evidence>
<dbReference type="GO" id="GO:0000976">
    <property type="term" value="F:transcription cis-regulatory region binding"/>
    <property type="evidence" value="ECO:0007669"/>
    <property type="project" value="TreeGrafter"/>
</dbReference>
<keyword evidence="2" id="KW-0902">Two-component regulatory system</keyword>
<feature type="domain" description="Response regulatory" evidence="8">
    <location>
        <begin position="5"/>
        <end position="119"/>
    </location>
</feature>
<gene>
    <name evidence="10" type="ORF">AVENP_1521</name>
</gene>
<dbReference type="PANTHER" id="PTHR48111">
    <property type="entry name" value="REGULATOR OF RPOS"/>
    <property type="match status" value="1"/>
</dbReference>
<protein>
    <submittedName>
        <fullName evidence="10">Two-component system response regulator</fullName>
    </submittedName>
</protein>
<feature type="domain" description="OmpR/PhoB-type" evidence="9">
    <location>
        <begin position="127"/>
        <end position="220"/>
    </location>
</feature>
<keyword evidence="5" id="KW-0804">Transcription</keyword>
<dbReference type="InterPro" id="IPR039420">
    <property type="entry name" value="WalR-like"/>
</dbReference>
<dbReference type="PROSITE" id="PS51755">
    <property type="entry name" value="OMPR_PHOB"/>
    <property type="match status" value="1"/>
</dbReference>
<dbReference type="GO" id="GO:0006355">
    <property type="term" value="P:regulation of DNA-templated transcription"/>
    <property type="evidence" value="ECO:0007669"/>
    <property type="project" value="InterPro"/>
</dbReference>
<evidence type="ECO:0000256" key="2">
    <source>
        <dbReference type="ARBA" id="ARBA00023012"/>
    </source>
</evidence>
<keyword evidence="3" id="KW-0805">Transcription regulation</keyword>
<dbReference type="PROSITE" id="PS50110">
    <property type="entry name" value="RESPONSE_REGULATORY"/>
    <property type="match status" value="1"/>
</dbReference>
<evidence type="ECO:0000313" key="11">
    <source>
        <dbReference type="Proteomes" id="UP000503482"/>
    </source>
</evidence>
<dbReference type="InterPro" id="IPR036388">
    <property type="entry name" value="WH-like_DNA-bd_sf"/>
</dbReference>
<sequence length="221" mass="25872">MKNLKILYIEDEDFIRKNAIEYLNYLSDFVYEAKDGLEGYEQYLQIEPDIIICDIIMPKMNGLELIEKIRLNDIKTQIIVATARIDTEFLIKAVELKLVKYLTKPISEDTLLFSLQEAIKLLETNSSNIINFNNEIKFDVLNKTLLKRNELVKLTNKELLFLEICLKNTNRAITYKEFENFIWEGNMTEDALHSVVKSLRKKLPDDTLINISKIGYKLNLK</sequence>
<dbReference type="InterPro" id="IPR001867">
    <property type="entry name" value="OmpR/PhoB-type_DNA-bd"/>
</dbReference>
<dbReference type="InterPro" id="IPR016032">
    <property type="entry name" value="Sig_transdc_resp-reg_C-effctor"/>
</dbReference>
<feature type="DNA-binding region" description="OmpR/PhoB-type" evidence="7">
    <location>
        <begin position="127"/>
        <end position="220"/>
    </location>
</feature>
<keyword evidence="4 7" id="KW-0238">DNA-binding</keyword>
<feature type="modified residue" description="4-aspartylphosphate" evidence="6">
    <location>
        <position position="54"/>
    </location>
</feature>
<evidence type="ECO:0000256" key="3">
    <source>
        <dbReference type="ARBA" id="ARBA00023015"/>
    </source>
</evidence>
<dbReference type="GO" id="GO:0032993">
    <property type="term" value="C:protein-DNA complex"/>
    <property type="evidence" value="ECO:0007669"/>
    <property type="project" value="TreeGrafter"/>
</dbReference>
<dbReference type="SMART" id="SM00448">
    <property type="entry name" value="REC"/>
    <property type="match status" value="1"/>
</dbReference>
<dbReference type="GO" id="GO:0000156">
    <property type="term" value="F:phosphorelay response regulator activity"/>
    <property type="evidence" value="ECO:0007669"/>
    <property type="project" value="TreeGrafter"/>
</dbReference>
<dbReference type="Pfam" id="PF00072">
    <property type="entry name" value="Response_reg"/>
    <property type="match status" value="1"/>
</dbReference>
<dbReference type="PANTHER" id="PTHR48111:SF1">
    <property type="entry name" value="TWO-COMPONENT RESPONSE REGULATOR ORR33"/>
    <property type="match status" value="1"/>
</dbReference>
<dbReference type="SUPFAM" id="SSF52172">
    <property type="entry name" value="CheY-like"/>
    <property type="match status" value="1"/>
</dbReference>
<evidence type="ECO:0000256" key="5">
    <source>
        <dbReference type="ARBA" id="ARBA00023163"/>
    </source>
</evidence>
<organism evidence="10 11">
    <name type="scientific">Arcobacter venerupis</name>
    <dbReference type="NCBI Taxonomy" id="1054033"/>
    <lineage>
        <taxon>Bacteria</taxon>
        <taxon>Pseudomonadati</taxon>
        <taxon>Campylobacterota</taxon>
        <taxon>Epsilonproteobacteria</taxon>
        <taxon>Campylobacterales</taxon>
        <taxon>Arcobacteraceae</taxon>
        <taxon>Arcobacter</taxon>
    </lineage>
</organism>
<dbReference type="GO" id="GO:0005829">
    <property type="term" value="C:cytosol"/>
    <property type="evidence" value="ECO:0007669"/>
    <property type="project" value="TreeGrafter"/>
</dbReference>
<dbReference type="InterPro" id="IPR001789">
    <property type="entry name" value="Sig_transdc_resp-reg_receiver"/>
</dbReference>
<proteinExistence type="predicted"/>
<dbReference type="EMBL" id="CP053840">
    <property type="protein sequence ID" value="QKF67073.1"/>
    <property type="molecule type" value="Genomic_DNA"/>
</dbReference>
<keyword evidence="11" id="KW-1185">Reference proteome</keyword>
<dbReference type="Proteomes" id="UP000503482">
    <property type="component" value="Chromosome"/>
</dbReference>
<evidence type="ECO:0000256" key="1">
    <source>
        <dbReference type="ARBA" id="ARBA00022553"/>
    </source>
</evidence>
<dbReference type="SMART" id="SM00862">
    <property type="entry name" value="Trans_reg_C"/>
    <property type="match status" value="1"/>
</dbReference>
<dbReference type="KEGG" id="avp:AVENP_1521"/>
<dbReference type="Gene3D" id="1.10.10.10">
    <property type="entry name" value="Winged helix-like DNA-binding domain superfamily/Winged helix DNA-binding domain"/>
    <property type="match status" value="1"/>
</dbReference>
<evidence type="ECO:0000256" key="4">
    <source>
        <dbReference type="ARBA" id="ARBA00023125"/>
    </source>
</evidence>
<name>A0AAE7E3B5_9BACT</name>
<evidence type="ECO:0000259" key="9">
    <source>
        <dbReference type="PROSITE" id="PS51755"/>
    </source>
</evidence>
<evidence type="ECO:0000313" key="10">
    <source>
        <dbReference type="EMBL" id="QKF67073.1"/>
    </source>
</evidence>
<dbReference type="SUPFAM" id="SSF46894">
    <property type="entry name" value="C-terminal effector domain of the bipartite response regulators"/>
    <property type="match status" value="1"/>
</dbReference>
<evidence type="ECO:0000259" key="8">
    <source>
        <dbReference type="PROSITE" id="PS50110"/>
    </source>
</evidence>
<dbReference type="Pfam" id="PF00486">
    <property type="entry name" value="Trans_reg_C"/>
    <property type="match status" value="1"/>
</dbReference>